<protein>
    <submittedName>
        <fullName evidence="1">Uncharacterized protein</fullName>
    </submittedName>
</protein>
<name>A0AAU8IXC6_9ACTN</name>
<evidence type="ECO:0000313" key="1">
    <source>
        <dbReference type="EMBL" id="XCJ72766.1"/>
    </source>
</evidence>
<gene>
    <name evidence="1" type="ORF">ABII15_23630</name>
</gene>
<sequence length="279" mass="30503">MCISTGAAEFSGTIAYCGRQHHPEHGLVHVLGYQNTAINLADGPNAMLLHIPTRRLTPQHFLSTGRDGDVLRRMVAAVEDAEAAAGGIAWMSGEPSTVQVFDHDVYTVLLADDPTAINAALGRVPQHRRPHLAPDLLDFYASHYPDHTIAVCCFDNADAQRAKPLLLWYTPLDPDRLTVPAVDSHTGKAPDLNARVPVDHWILYSTDEAPPTWGAPVTHPTSLRHRTRAFLPASVIGRHYGPEQSLPNGDFSISHRDLLSGDLNAVERVAGTFQANRHH</sequence>
<reference evidence="1" key="1">
    <citation type="submission" date="2024-06" db="EMBL/GenBank/DDBJ databases">
        <title>Streptomyces sp. strain HUAS MG91 genome sequences.</title>
        <authorList>
            <person name="Mo P."/>
        </authorList>
    </citation>
    <scope>NUCLEOTIDE SEQUENCE</scope>
    <source>
        <strain evidence="1">HUAS MG91</strain>
    </source>
</reference>
<accession>A0AAU8IXC6</accession>
<dbReference type="AlphaFoldDB" id="A0AAU8IXC6"/>
<dbReference type="KEGG" id="stac:ABII15_23630"/>
<organism evidence="1">
    <name type="scientific">Streptomyces tabacisoli</name>
    <dbReference type="NCBI Taxonomy" id="3156398"/>
    <lineage>
        <taxon>Bacteria</taxon>
        <taxon>Bacillati</taxon>
        <taxon>Actinomycetota</taxon>
        <taxon>Actinomycetes</taxon>
        <taxon>Kitasatosporales</taxon>
        <taxon>Streptomycetaceae</taxon>
        <taxon>Streptomyces</taxon>
    </lineage>
</organism>
<dbReference type="RefSeq" id="WP_353944286.1">
    <property type="nucleotide sequence ID" value="NZ_CP159534.1"/>
</dbReference>
<proteinExistence type="predicted"/>
<dbReference type="EMBL" id="CP159534">
    <property type="protein sequence ID" value="XCJ72766.1"/>
    <property type="molecule type" value="Genomic_DNA"/>
</dbReference>